<reference evidence="9 10" key="1">
    <citation type="submission" date="2020-07" db="EMBL/GenBank/DDBJ databases">
        <title>Sequencing the genomes of 1000 actinobacteria strains.</title>
        <authorList>
            <person name="Klenk H.-P."/>
        </authorList>
    </citation>
    <scope>NUCLEOTIDE SEQUENCE [LARGE SCALE GENOMIC DNA]</scope>
    <source>
        <strain evidence="9 10">DSM 103164</strain>
    </source>
</reference>
<dbReference type="PANTHER" id="PTHR31686">
    <property type="match status" value="1"/>
</dbReference>
<dbReference type="GO" id="GO:0005886">
    <property type="term" value="C:plasma membrane"/>
    <property type="evidence" value="ECO:0007669"/>
    <property type="project" value="UniProtKB-SubCell"/>
</dbReference>
<feature type="transmembrane region" description="Helical" evidence="8">
    <location>
        <begin position="195"/>
        <end position="218"/>
    </location>
</feature>
<feature type="transmembrane region" description="Helical" evidence="8">
    <location>
        <begin position="165"/>
        <end position="183"/>
    </location>
</feature>
<feature type="transmembrane region" description="Helical" evidence="8">
    <location>
        <begin position="132"/>
        <end position="153"/>
    </location>
</feature>
<keyword evidence="6 8" id="KW-1133">Transmembrane helix</keyword>
<feature type="transmembrane region" description="Helical" evidence="8">
    <location>
        <begin position="306"/>
        <end position="325"/>
    </location>
</feature>
<evidence type="ECO:0000256" key="2">
    <source>
        <dbReference type="ARBA" id="ARBA00008566"/>
    </source>
</evidence>
<feature type="transmembrane region" description="Helical" evidence="8">
    <location>
        <begin position="59"/>
        <end position="80"/>
    </location>
</feature>
<dbReference type="GO" id="GO:0055085">
    <property type="term" value="P:transmembrane transport"/>
    <property type="evidence" value="ECO:0007669"/>
    <property type="project" value="InterPro"/>
</dbReference>
<feature type="transmembrane region" description="Helical" evidence="8">
    <location>
        <begin position="28"/>
        <end position="47"/>
    </location>
</feature>
<keyword evidence="5 8" id="KW-0812">Transmembrane</keyword>
<proteinExistence type="inferred from homology"/>
<evidence type="ECO:0000256" key="6">
    <source>
        <dbReference type="ARBA" id="ARBA00022989"/>
    </source>
</evidence>
<accession>A0A7Z0IKU4</accession>
<name>A0A7Z0IKU4_9ACTN</name>
<dbReference type="PANTHER" id="PTHR31686:SF1">
    <property type="entry name" value="SULFITE EFFLUX PUMP SSU1"/>
    <property type="match status" value="1"/>
</dbReference>
<gene>
    <name evidence="9" type="ORF">GGQ54_001515</name>
</gene>
<evidence type="ECO:0000256" key="3">
    <source>
        <dbReference type="ARBA" id="ARBA00022448"/>
    </source>
</evidence>
<dbReference type="InterPro" id="IPR038665">
    <property type="entry name" value="Voltage-dep_anion_channel_sf"/>
</dbReference>
<protein>
    <submittedName>
        <fullName evidence="9">C4-dicarboxylate transporter/malic acid transport protein</fullName>
    </submittedName>
</protein>
<evidence type="ECO:0000256" key="5">
    <source>
        <dbReference type="ARBA" id="ARBA00022692"/>
    </source>
</evidence>
<dbReference type="Gene3D" id="1.50.10.150">
    <property type="entry name" value="Voltage-dependent anion channel"/>
    <property type="match status" value="1"/>
</dbReference>
<feature type="transmembrane region" description="Helical" evidence="8">
    <location>
        <begin position="273"/>
        <end position="294"/>
    </location>
</feature>
<keyword evidence="3" id="KW-0813">Transport</keyword>
<evidence type="ECO:0000313" key="10">
    <source>
        <dbReference type="Proteomes" id="UP000527616"/>
    </source>
</evidence>
<dbReference type="EMBL" id="JACBZS010000001">
    <property type="protein sequence ID" value="NYI70955.1"/>
    <property type="molecule type" value="Genomic_DNA"/>
</dbReference>
<feature type="transmembrane region" description="Helical" evidence="8">
    <location>
        <begin position="100"/>
        <end position="120"/>
    </location>
</feature>
<comment type="caution">
    <text evidence="9">The sequence shown here is derived from an EMBL/GenBank/DDBJ whole genome shotgun (WGS) entry which is preliminary data.</text>
</comment>
<comment type="similarity">
    <text evidence="2">Belongs to the tellurite-resistance/dicarboxylate transporter (TDT) family.</text>
</comment>
<keyword evidence="7 8" id="KW-0472">Membrane</keyword>
<evidence type="ECO:0000256" key="4">
    <source>
        <dbReference type="ARBA" id="ARBA00022475"/>
    </source>
</evidence>
<evidence type="ECO:0000313" key="9">
    <source>
        <dbReference type="EMBL" id="NYI70955.1"/>
    </source>
</evidence>
<keyword evidence="10" id="KW-1185">Reference proteome</keyword>
<keyword evidence="4" id="KW-1003">Cell membrane</keyword>
<evidence type="ECO:0000256" key="8">
    <source>
        <dbReference type="SAM" id="Phobius"/>
    </source>
</evidence>
<dbReference type="InterPro" id="IPR051629">
    <property type="entry name" value="Sulfite_efflux_TDT"/>
</dbReference>
<evidence type="ECO:0000256" key="7">
    <source>
        <dbReference type="ARBA" id="ARBA00023136"/>
    </source>
</evidence>
<dbReference type="InterPro" id="IPR004695">
    <property type="entry name" value="SLAC1/Mae1/Ssu1/TehA"/>
</dbReference>
<dbReference type="Proteomes" id="UP000527616">
    <property type="component" value="Unassembled WGS sequence"/>
</dbReference>
<evidence type="ECO:0000256" key="1">
    <source>
        <dbReference type="ARBA" id="ARBA00004651"/>
    </source>
</evidence>
<organism evidence="9 10">
    <name type="scientific">Naumannella cuiyingiana</name>
    <dbReference type="NCBI Taxonomy" id="1347891"/>
    <lineage>
        <taxon>Bacteria</taxon>
        <taxon>Bacillati</taxon>
        <taxon>Actinomycetota</taxon>
        <taxon>Actinomycetes</taxon>
        <taxon>Propionibacteriales</taxon>
        <taxon>Propionibacteriaceae</taxon>
        <taxon>Naumannella</taxon>
    </lineage>
</organism>
<feature type="transmembrane region" description="Helical" evidence="8">
    <location>
        <begin position="331"/>
        <end position="350"/>
    </location>
</feature>
<comment type="subcellular location">
    <subcellularLocation>
        <location evidence="1">Cell membrane</location>
        <topology evidence="1">Multi-pass membrane protein</topology>
    </subcellularLocation>
</comment>
<dbReference type="CDD" id="cd09320">
    <property type="entry name" value="TDT_like_2"/>
    <property type="match status" value="1"/>
</dbReference>
<dbReference type="Pfam" id="PF03595">
    <property type="entry name" value="SLAC1"/>
    <property type="match status" value="1"/>
</dbReference>
<sequence length="367" mass="37629">MHRRLDARPEPLPLVGLAPRLANIGPNWFAAVMGTAIVGSAAAGLPVQLPGQRAVATGFWLLAAAVLVLLIMATAGHWAYHPERARGHHRHPVLAHFYGAPPMALLAVGIGTLLLGPALIGIGPAVAISAVLWMLGTIAGLISAVAVPCLAFTAPNAERVPFAGWLMPVVPPMVSATGAGLLLPHLPAGDARATLFYAAWAMFGLSLIASIVIITQVWGSLLRNGVGPTAMVPTLWIVLGPLGQSITAAGTLGRAAGGAVPAPLAEVFAGVGVAYGGITLGFALLWTAVALMITFRTARAGLPFTLTWWSFTFPVGTCVTGLSVLYAETGLVVFAALAVAYFVGLIIGWAQAAIRTAHGVATGALLR</sequence>
<dbReference type="RefSeq" id="WP_218843755.1">
    <property type="nucleotide sequence ID" value="NZ_JACBZS010000001.1"/>
</dbReference>
<dbReference type="AlphaFoldDB" id="A0A7Z0IKU4"/>